<dbReference type="Gene3D" id="3.40.50.300">
    <property type="entry name" value="P-loop containing nucleotide triphosphate hydrolases"/>
    <property type="match status" value="1"/>
</dbReference>
<keyword evidence="1" id="KW-0677">Repeat</keyword>
<feature type="region of interest" description="Disordered" evidence="2">
    <location>
        <begin position="1066"/>
        <end position="1126"/>
    </location>
</feature>
<sequence>MAAASYYSGGPVGDEASDLGVMWKQALEEYANESGGKDLRGTDSLQWNIGRILGDQEVQLQAFSVFRHDKGRVDKLRTLVSKNSQIIQSIASNIANAASSAFPPSAAILTAFNCVMNASNAVKEDYDMILQFFDIVNSFLERVSMLEDRIPDMRPFQLHLMKVFKSLLVLCAIARKYRTSQGRLKKWAKALVDGSDAKLQGAFQGLHTQLERFEAATQIATLRTAIDTSRKLDSYGKEFKAIQTGVSQAIELGHQGVAVGQQNLAQGQQILAMEEHNFSIAVAGKGFAQDAAMSSKEILEVVTRQETRQETTESEQADMMKRLARQLDRTMKSQQPKNKLGGDQAIDAGARKSAALKILEQKLRDDTKSQLTDLESNYVQGTFGWLDKSMIYQDLEAGISRIVHLTGPPGMGKSMITYATARALKEQFDGESETSVAFFFFRADDDDEARSAESMLKSCAYQVAAYNVKYREELNSELRRDEARWIKESSNAKALWRRLFTSKFTKAGRKVILLLDGVDEAGDDAIKRIIDIIKNLPRTEANIQIMFSTDAAVSDELGFGQIEATKFMLDKKMVVEDMKLVAMTRMKRLSRLSKLRLPTRKKIARKLCRKADSIRYIDHMLRRLNAIGREAPILKELEKLPDSTITLYGMLLEDCQRDRTDVDRDLLRRLFAWIAYSRERLHMGSARRLLEYIAKDNRIVVDEEVEHKSARILRLSNATWADSYETYESDHETDKGEDDAKSDDDENISEDMDIYLSFQERSLREYFRENEHNPNSLRSSPSIGNMMMFEAIAAILTSSFNRKKTNTAAEWELRFYCTSHWMKHLQDIKCDELDDDQAAKVINSLYTILCNRDNSLRVFEQDYDLDRYTILGTSEEQEKKALDALREWAFKAIRIKSSALAPGAADWIRPLIRHQDIIYIRLAEAHVANWFLGAQYSWEAYRSFLFAHASLEHGREMLKHRPDLLDYFQERSKAGHSGEDNITAESIRIVSKSSWQMEMIMTSQSYRAIGMAMVAQDFQEPSLEYFELSLQNADDGQDKMFAYSRMAEALVELAYRAAEREEEAKLDKIVNNETPGPKTDELDRKEEVDDHHSGESEAPNSTTVPTSHELSEVDTSPNNTDKPPKVEISSKEWIQRALDCLAGAQELMPKLEYAEDPDSDTELKNAIRSVHVQLAKVELLHGDTKNLIAHLTEAMTVTKHGESLPLALGISDLFKQLAKKEQWTTVIGIFNLLSKVDRFDLLWEDEYYDHILQRAVKITNNCGLVVSAYKDGIRMMQAWEAWDGMNRFLLQLAEFHRTVVGGSEALAEAKNILNKVINTANEPQVISKASFQMADILVDEFRATRDPSGKIAAQGEMKNLVSKVRENMSVDFDATQSQTTIPLVYMTRKLAAFEFQEKLRETFFGCYALLTDDTIGNDSQSLRMLARVLAYVPGLQHDAEIAASCQLYIVDKEVQKKEMTLEESEHKSDNEDDKQVEKSGKNEAKTEEEKTTNDESKDAASVNGINNVDKAANGLAEEGSDKPVDVNVEETELTNGHEQADEIDKKPKDESKEVETKEKRKEGEEESQENSNDIDDKANEDGDLDDIHGVINCNNCKKLVKNWNSGAVYLCYYCTELDLCEECYVAKQKRESGELPADWRTLCPPGHKHIKAPAPGWKGVKDGVIRFEVGENNIRFDTWLNELKYTKWNEAWETFWSKEMQE</sequence>
<feature type="region of interest" description="Disordered" evidence="2">
    <location>
        <begin position="1531"/>
        <end position="1582"/>
    </location>
</feature>
<reference evidence="5 6" key="1">
    <citation type="submission" date="2016-05" db="EMBL/GenBank/DDBJ databases">
        <title>A degradative enzymes factory behind the ericoid mycorrhizal symbiosis.</title>
        <authorList>
            <consortium name="DOE Joint Genome Institute"/>
            <person name="Martino E."/>
            <person name="Morin E."/>
            <person name="Grelet G."/>
            <person name="Kuo A."/>
            <person name="Kohler A."/>
            <person name="Daghino S."/>
            <person name="Barry K."/>
            <person name="Choi C."/>
            <person name="Cichocki N."/>
            <person name="Clum A."/>
            <person name="Copeland A."/>
            <person name="Hainaut M."/>
            <person name="Haridas S."/>
            <person name="Labutti K."/>
            <person name="Lindquist E."/>
            <person name="Lipzen A."/>
            <person name="Khouja H.-R."/>
            <person name="Murat C."/>
            <person name="Ohm R."/>
            <person name="Olson A."/>
            <person name="Spatafora J."/>
            <person name="Veneault-Fourrey C."/>
            <person name="Henrissat B."/>
            <person name="Grigoriev I."/>
            <person name="Martin F."/>
            <person name="Perotto S."/>
        </authorList>
    </citation>
    <scope>NUCLEOTIDE SEQUENCE [LARGE SCALE GENOMIC DNA]</scope>
    <source>
        <strain evidence="5 6">UAMH 7357</strain>
    </source>
</reference>
<name>A0A2J6PFW3_9HELO</name>
<feature type="compositionally biased region" description="Acidic residues" evidence="2">
    <location>
        <begin position="735"/>
        <end position="746"/>
    </location>
</feature>
<dbReference type="SUPFAM" id="SSF52540">
    <property type="entry name" value="P-loop containing nucleoside triphosphate hydrolases"/>
    <property type="match status" value="1"/>
</dbReference>
<dbReference type="SUPFAM" id="SSF57850">
    <property type="entry name" value="RING/U-box"/>
    <property type="match status" value="1"/>
</dbReference>
<feature type="compositionally biased region" description="Basic and acidic residues" evidence="2">
    <location>
        <begin position="1078"/>
        <end position="1095"/>
    </location>
</feature>
<accession>A0A2J6PFW3</accession>
<feature type="compositionally biased region" description="Basic and acidic residues" evidence="2">
    <location>
        <begin position="1538"/>
        <end position="1563"/>
    </location>
</feature>
<evidence type="ECO:0000256" key="1">
    <source>
        <dbReference type="ARBA" id="ARBA00022737"/>
    </source>
</evidence>
<feature type="region of interest" description="Disordered" evidence="2">
    <location>
        <begin position="1459"/>
        <end position="1505"/>
    </location>
</feature>
<feature type="compositionally biased region" description="Basic and acidic residues" evidence="2">
    <location>
        <begin position="1459"/>
        <end position="1498"/>
    </location>
</feature>
<dbReference type="InterPro" id="IPR056884">
    <property type="entry name" value="NPHP3-like_N"/>
</dbReference>
<feature type="region of interest" description="Disordered" evidence="2">
    <location>
        <begin position="726"/>
        <end position="746"/>
    </location>
</feature>
<evidence type="ECO:0000313" key="5">
    <source>
        <dbReference type="EMBL" id="PMD12920.1"/>
    </source>
</evidence>
<feature type="compositionally biased region" description="Polar residues" evidence="2">
    <location>
        <begin position="1098"/>
        <end position="1121"/>
    </location>
</feature>
<evidence type="ECO:0000313" key="6">
    <source>
        <dbReference type="Proteomes" id="UP000235672"/>
    </source>
</evidence>
<feature type="domain" description="Nephrocystin 3-like N-terminal" evidence="4">
    <location>
        <begin position="381"/>
        <end position="548"/>
    </location>
</feature>
<dbReference type="InterPro" id="IPR027417">
    <property type="entry name" value="P-loop_NTPase"/>
</dbReference>
<dbReference type="InterPro" id="IPR031350">
    <property type="entry name" value="Goodbye_dom"/>
</dbReference>
<organism evidence="5 6">
    <name type="scientific">Hyaloscypha hepaticicola</name>
    <dbReference type="NCBI Taxonomy" id="2082293"/>
    <lineage>
        <taxon>Eukaryota</taxon>
        <taxon>Fungi</taxon>
        <taxon>Dikarya</taxon>
        <taxon>Ascomycota</taxon>
        <taxon>Pezizomycotina</taxon>
        <taxon>Leotiomycetes</taxon>
        <taxon>Helotiales</taxon>
        <taxon>Hyaloscyphaceae</taxon>
        <taxon>Hyaloscypha</taxon>
    </lineage>
</organism>
<protein>
    <submittedName>
        <fullName evidence="5">Uncharacterized protein</fullName>
    </submittedName>
</protein>
<dbReference type="Pfam" id="PF24883">
    <property type="entry name" value="NPHP3_N"/>
    <property type="match status" value="1"/>
</dbReference>
<proteinExistence type="predicted"/>
<dbReference type="OrthoDB" id="3545297at2759"/>
<feature type="domain" description="Fungal STAND N-terminal Goodbye" evidence="3">
    <location>
        <begin position="23"/>
        <end position="143"/>
    </location>
</feature>
<dbReference type="PANTHER" id="PTHR10039:SF17">
    <property type="entry name" value="FUNGAL STAND N-TERMINAL GOODBYE DOMAIN-CONTAINING PROTEIN-RELATED"/>
    <property type="match status" value="1"/>
</dbReference>
<dbReference type="EMBL" id="KZ613539">
    <property type="protein sequence ID" value="PMD12920.1"/>
    <property type="molecule type" value="Genomic_DNA"/>
</dbReference>
<dbReference type="Pfam" id="PF17109">
    <property type="entry name" value="Goodbye"/>
    <property type="match status" value="1"/>
</dbReference>
<evidence type="ECO:0000259" key="3">
    <source>
        <dbReference type="Pfam" id="PF17109"/>
    </source>
</evidence>
<gene>
    <name evidence="5" type="ORF">NA56DRAFT_756189</name>
</gene>
<evidence type="ECO:0000259" key="4">
    <source>
        <dbReference type="Pfam" id="PF24883"/>
    </source>
</evidence>
<dbReference type="PANTHER" id="PTHR10039">
    <property type="entry name" value="AMELOGENIN"/>
    <property type="match status" value="1"/>
</dbReference>
<keyword evidence="6" id="KW-1185">Reference proteome</keyword>
<evidence type="ECO:0000256" key="2">
    <source>
        <dbReference type="SAM" id="MobiDB-lite"/>
    </source>
</evidence>
<dbReference type="Proteomes" id="UP000235672">
    <property type="component" value="Unassembled WGS sequence"/>
</dbReference>